<evidence type="ECO:0000313" key="3">
    <source>
        <dbReference type="EMBL" id="PAU95184.1"/>
    </source>
</evidence>
<dbReference type="NCBIfam" id="TIGR04183">
    <property type="entry name" value="Por_Secre_tail"/>
    <property type="match status" value="1"/>
</dbReference>
<name>A0A2A2GDW2_9BACT</name>
<organism evidence="3 4">
    <name type="scientific">Fodinibius salipaludis</name>
    <dbReference type="NCBI Taxonomy" id="2032627"/>
    <lineage>
        <taxon>Bacteria</taxon>
        <taxon>Pseudomonadati</taxon>
        <taxon>Balneolota</taxon>
        <taxon>Balneolia</taxon>
        <taxon>Balneolales</taxon>
        <taxon>Balneolaceae</taxon>
        <taxon>Fodinibius</taxon>
    </lineage>
</organism>
<feature type="domain" description="Secretion system C-terminal sorting" evidence="2">
    <location>
        <begin position="534"/>
        <end position="608"/>
    </location>
</feature>
<dbReference type="AlphaFoldDB" id="A0A2A2GDW2"/>
<comment type="caution">
    <text evidence="3">The sequence shown here is derived from an EMBL/GenBank/DDBJ whole genome shotgun (WGS) entry which is preliminary data.</text>
</comment>
<dbReference type="OrthoDB" id="2079373at2"/>
<dbReference type="NCBIfam" id="NF045524">
    <property type="entry name" value="MXAN_6640_HExxH"/>
    <property type="match status" value="1"/>
</dbReference>
<sequence length="612" mass="68392">MNQFADAKNKGNFARNEPHLLTNINSLMKVTLRLFSLSIIVFFVAIGTAQSQDRLQEKPVDLFQKIDRAYQQEDITLDQKVLYKFFPSESKDKLPGTDDVNYNSPLKCGTPAYSDFHRHKAELSPSTVNRVESTLSTSNMQASESYQSLDGHFTIHYETSGSHAVPPEDSDSDGIPDYVEEVAAAADSSYRHEVDNLSYTDPIPQGQTYDIQILNLENIYGRTVSTGGGTTYIDIENDFSEGFPPNDDQDNQIGAVKVTVAHEFKHAIQYEANEWQGETESWLEMDATLMEEVVYDNVNDYYNYIASDNSIFNDPSGGFYPGSYANITWALFFEEKFGSQFWVDVWETIKNNPFISMVDALTNQLGGPDSFNRNYIESQLWHYASGNNSAQGFGFEERQHYPTPPTSTTGNIFTEEFPIPRESSSLSLPGAFAANYFDVPLKSDLAGNISLETTSNVQNSGVGLIAYFDDGTAAPLFYPLADRQASVETTSVNWQNINELGLVLTNSSTSSADGNTIYLALGSDNFDNTLSHNYPNPFNQTTKIRFTLEEETDVQLKVFDTSGRLVKTLINEELTPGLYEPTFDGSDLASGVYIYQLITNQKQTVKKMTLIK</sequence>
<evidence type="ECO:0000256" key="1">
    <source>
        <dbReference type="SAM" id="Phobius"/>
    </source>
</evidence>
<evidence type="ECO:0000313" key="4">
    <source>
        <dbReference type="Proteomes" id="UP000218831"/>
    </source>
</evidence>
<dbReference type="EMBL" id="NSKE01000002">
    <property type="protein sequence ID" value="PAU95184.1"/>
    <property type="molecule type" value="Genomic_DNA"/>
</dbReference>
<accession>A0A2A2GDW2</accession>
<protein>
    <recommendedName>
        <fullName evidence="2">Secretion system C-terminal sorting domain-containing protein</fullName>
    </recommendedName>
</protein>
<feature type="transmembrane region" description="Helical" evidence="1">
    <location>
        <begin position="30"/>
        <end position="49"/>
    </location>
</feature>
<keyword evidence="1" id="KW-1133">Transmembrane helix</keyword>
<keyword evidence="4" id="KW-1185">Reference proteome</keyword>
<reference evidence="3 4" key="1">
    <citation type="submission" date="2017-08" db="EMBL/GenBank/DDBJ databases">
        <title>Aliifodinibius alkalisoli sp. nov., isolated from saline alkaline soil.</title>
        <authorList>
            <person name="Liu D."/>
            <person name="Zhang G."/>
        </authorList>
    </citation>
    <scope>NUCLEOTIDE SEQUENCE [LARGE SCALE GENOMIC DNA]</scope>
    <source>
        <strain evidence="3 4">WN023</strain>
    </source>
</reference>
<gene>
    <name evidence="3" type="ORF">CK503_03015</name>
</gene>
<keyword evidence="1" id="KW-0472">Membrane</keyword>
<dbReference type="Gene3D" id="2.60.40.4070">
    <property type="match status" value="1"/>
</dbReference>
<dbReference type="Proteomes" id="UP000218831">
    <property type="component" value="Unassembled WGS sequence"/>
</dbReference>
<evidence type="ECO:0000259" key="2">
    <source>
        <dbReference type="Pfam" id="PF18962"/>
    </source>
</evidence>
<dbReference type="InterPro" id="IPR026444">
    <property type="entry name" value="Secre_tail"/>
</dbReference>
<dbReference type="Pfam" id="PF18962">
    <property type="entry name" value="Por_Secre_tail"/>
    <property type="match status" value="1"/>
</dbReference>
<proteinExistence type="predicted"/>
<dbReference type="RefSeq" id="WP_095605310.1">
    <property type="nucleotide sequence ID" value="NZ_NSKE01000002.1"/>
</dbReference>
<keyword evidence="1" id="KW-0812">Transmembrane</keyword>